<dbReference type="InterPro" id="IPR027417">
    <property type="entry name" value="P-loop_NTPase"/>
</dbReference>
<dbReference type="PANTHER" id="PTHR41259">
    <property type="entry name" value="DOUBLE-STRAND BREAK REPAIR RAD50 ATPASE, PUTATIVE-RELATED"/>
    <property type="match status" value="1"/>
</dbReference>
<dbReference type="PANTHER" id="PTHR41259:SF1">
    <property type="entry name" value="DOUBLE-STRAND BREAK REPAIR RAD50 ATPASE, PUTATIVE-RELATED"/>
    <property type="match status" value="1"/>
</dbReference>
<feature type="domain" description="YhaN AAA" evidence="1">
    <location>
        <begin position="1"/>
        <end position="201"/>
    </location>
</feature>
<organism evidence="2 3">
    <name type="scientific">Acidithrix ferrooxidans</name>
    <dbReference type="NCBI Taxonomy" id="1280514"/>
    <lineage>
        <taxon>Bacteria</taxon>
        <taxon>Bacillati</taxon>
        <taxon>Actinomycetota</taxon>
        <taxon>Acidimicrobiia</taxon>
        <taxon>Acidimicrobiales</taxon>
        <taxon>Acidimicrobiaceae</taxon>
        <taxon>Acidithrix</taxon>
    </lineage>
</organism>
<evidence type="ECO:0000313" key="3">
    <source>
        <dbReference type="Proteomes" id="UP000032360"/>
    </source>
</evidence>
<evidence type="ECO:0000259" key="1">
    <source>
        <dbReference type="Pfam" id="PF13514"/>
    </source>
</evidence>
<dbReference type="Proteomes" id="UP000032360">
    <property type="component" value="Unassembled WGS sequence"/>
</dbReference>
<dbReference type="STRING" id="1280514.AXFE_05790"/>
<dbReference type="AlphaFoldDB" id="A0A0D8HLA4"/>
<dbReference type="Gene3D" id="3.40.50.300">
    <property type="entry name" value="P-loop containing nucleotide triphosphate hydrolases"/>
    <property type="match status" value="2"/>
</dbReference>
<dbReference type="Pfam" id="PF13514">
    <property type="entry name" value="AAA_27"/>
    <property type="match status" value="1"/>
</dbReference>
<accession>A0A0D8HLA4</accession>
<gene>
    <name evidence="2" type="primary">recF1</name>
    <name evidence="2" type="ORF">AXFE_05790</name>
</gene>
<evidence type="ECO:0000313" key="2">
    <source>
        <dbReference type="EMBL" id="KJF18532.1"/>
    </source>
</evidence>
<dbReference type="InterPro" id="IPR038734">
    <property type="entry name" value="YhaN_AAA"/>
</dbReference>
<protein>
    <submittedName>
        <fullName evidence="2">DNA replication and repair protein RecF</fullName>
    </submittedName>
</protein>
<proteinExistence type="predicted"/>
<comment type="caution">
    <text evidence="2">The sequence shown here is derived from an EMBL/GenBank/DDBJ whole genome shotgun (WGS) entry which is preliminary data.</text>
</comment>
<keyword evidence="3" id="KW-1185">Reference proteome</keyword>
<dbReference type="EMBL" id="JXYS01000013">
    <property type="protein sequence ID" value="KJF18532.1"/>
    <property type="molecule type" value="Genomic_DNA"/>
</dbReference>
<sequence length="1171" mass="129715">MRLLRLNLVKFGMFTERELDLLAEGVNVIIGANEAGKTTTMAAVRQLFYGIPLRSPYSYLHSNSDLRIGAIVRPNDGSDFEVYRIKRNTQSLRSGSDLPISEATMAEVLGGVGAEVYDSLFSIGHEEIVSGGQSLLKNEGELGRALFAASTGLTQLNSVMAKLDAKAGELFKSGASKPRINAALTSYKESTSAVKAHSQSSSAVEELDKSLHIANERLSKLELSYRELSGALVRATRVLSSRGQIGRRAQLLQEFSGIDLGNVRVTPNMQSLLNESLEIRRECLASLATLVPDLEKLDMRLAEIDVDEPLLSRSEEIEHLSEQLGGIRQNLKDLPSLNKQVGDLERELEVLFRRVPKNCRRDDKAMPVISDVERSQIQRLGEAWPKIDDALVGARLSRDEIKVTLSRNMDDRDLLPEASDISNLRVALARIREAGQLELSLEGYRQQIIGLETKINSSIASLGLTISPRECDKLSLPSLARVNDVAQHVMQANAALAEALGEGRRIDAELAKIKDDLEGLIQRKDPPSIEELSLARAHRDEGWALVRQVWLEGEAIESQAQAQAQAQVWSDGQSLDRAYEAAVSGADKIADRGWHEARDVEKRANLERQSALDLALIEENARLIEVRRGECEVAGREWAMLWEPLGVVASSRAEMDEFLEAARELGSQSLTLRDLDAKEGEVSATILRCVNDLRGLLGEVGDIPQDTLSLVALLERAEQLCLRSETLDRQRLLVDQEIKGNRSLMEKHERAVVVAESNLALWEVEWSEAIAPLGVDGTTKPQDVSSLLSTLKMIEDKQIELDEKRRRVLGMERRNFQVEERLKAVLSFLSHLTIDATSTEMRINALQKLLKIQQNADATRRALGEQRDSKVLEVERISRSKADANAKIDALIKEAFVPDEQSLIAAIESKKRSETLILEIEKIETDLYGASGVSLDVLLEEVDSLAGSDLDALIKELSGELDDCDQERKEVAVVIGGLNVKRASIDDSDEAALDAERTQFILADIENNCDEYVRVMVARYLLEQQIVEYRSQNQGPILRRASEIFRQLTLREYSGIDTDVDEKGNLVILATATSGGSLDVGALSVGARDQLYLSLRLAGLEHYAFGTRNLPLLLDDLFVHFDDARTSAGLAVLAQLSSRMQVLLFTHHERVAEQAVDAIPTDQLRVQVLKH</sequence>
<dbReference type="SUPFAM" id="SSF52540">
    <property type="entry name" value="P-loop containing nucleoside triphosphate hydrolases"/>
    <property type="match status" value="1"/>
</dbReference>
<reference evidence="2 3" key="1">
    <citation type="submission" date="2015-01" db="EMBL/GenBank/DDBJ databases">
        <title>Draft genome of the acidophilic iron oxidizer Acidithrix ferrooxidans strain Py-F3.</title>
        <authorList>
            <person name="Poehlein A."/>
            <person name="Eisen S."/>
            <person name="Schloemann M."/>
            <person name="Johnson B.D."/>
            <person name="Daniel R."/>
            <person name="Muehling M."/>
        </authorList>
    </citation>
    <scope>NUCLEOTIDE SEQUENCE [LARGE SCALE GENOMIC DNA]</scope>
    <source>
        <strain evidence="2 3">Py-F3</strain>
    </source>
</reference>
<name>A0A0D8HLA4_9ACTN</name>